<evidence type="ECO:0000256" key="1">
    <source>
        <dbReference type="ARBA" id="ARBA00022679"/>
    </source>
</evidence>
<dbReference type="GO" id="GO:0017000">
    <property type="term" value="P:antibiotic biosynthetic process"/>
    <property type="evidence" value="ECO:0007669"/>
    <property type="project" value="UniProtKB-ARBA"/>
</dbReference>
<dbReference type="PROSITE" id="PS00375">
    <property type="entry name" value="UDPGT"/>
    <property type="match status" value="1"/>
</dbReference>
<dbReference type="SUPFAM" id="SSF53756">
    <property type="entry name" value="UDP-Glycosyltransferase/glycogen phosphorylase"/>
    <property type="match status" value="1"/>
</dbReference>
<dbReference type="InterPro" id="IPR050426">
    <property type="entry name" value="Glycosyltransferase_28"/>
</dbReference>
<dbReference type="AlphaFoldDB" id="A0A5B2XHS9"/>
<organism evidence="3 4">
    <name type="scientific">Solihabitans fulvus</name>
    <dbReference type="NCBI Taxonomy" id="1892852"/>
    <lineage>
        <taxon>Bacteria</taxon>
        <taxon>Bacillati</taxon>
        <taxon>Actinomycetota</taxon>
        <taxon>Actinomycetes</taxon>
        <taxon>Pseudonocardiales</taxon>
        <taxon>Pseudonocardiaceae</taxon>
        <taxon>Solihabitans</taxon>
    </lineage>
</organism>
<dbReference type="EMBL" id="VUOB01000022">
    <property type="protein sequence ID" value="KAA2262312.1"/>
    <property type="molecule type" value="Genomic_DNA"/>
</dbReference>
<comment type="caution">
    <text evidence="3">The sequence shown here is derived from an EMBL/GenBank/DDBJ whole genome shotgun (WGS) entry which is preliminary data.</text>
</comment>
<dbReference type="PANTHER" id="PTHR48050:SF13">
    <property type="entry name" value="STEROL 3-BETA-GLUCOSYLTRANSFERASE UGT80A2"/>
    <property type="match status" value="1"/>
</dbReference>
<proteinExistence type="predicted"/>
<feature type="domain" description="Erythromycin biosynthesis protein CIII-like C-terminal" evidence="2">
    <location>
        <begin position="281"/>
        <end position="395"/>
    </location>
</feature>
<evidence type="ECO:0000259" key="2">
    <source>
        <dbReference type="Pfam" id="PF06722"/>
    </source>
</evidence>
<keyword evidence="1 3" id="KW-0808">Transferase</keyword>
<dbReference type="CDD" id="cd03784">
    <property type="entry name" value="GT1_Gtf-like"/>
    <property type="match status" value="1"/>
</dbReference>
<name>A0A5B2XHS9_9PSEU</name>
<dbReference type="Gene3D" id="3.40.50.2000">
    <property type="entry name" value="Glycogen Phosphorylase B"/>
    <property type="match status" value="2"/>
</dbReference>
<reference evidence="3 4" key="1">
    <citation type="submission" date="2019-09" db="EMBL/GenBank/DDBJ databases">
        <title>Goodfellowia gen. nov., a new genus of the Pseudonocardineae related to Actinoalloteichus, containing Goodfellowia coeruleoviolacea gen. nov., comb. nov. gen. nov., comb. nov.</title>
        <authorList>
            <person name="Labeda D."/>
        </authorList>
    </citation>
    <scope>NUCLEOTIDE SEQUENCE [LARGE SCALE GENOMIC DNA]</scope>
    <source>
        <strain evidence="3 4">AN110305</strain>
    </source>
</reference>
<dbReference type="Proteomes" id="UP000323454">
    <property type="component" value="Unassembled WGS sequence"/>
</dbReference>
<accession>A0A5B2XHS9</accession>
<reference evidence="3 4" key="2">
    <citation type="submission" date="2019-09" db="EMBL/GenBank/DDBJ databases">
        <authorList>
            <person name="Jin C."/>
        </authorList>
    </citation>
    <scope>NUCLEOTIDE SEQUENCE [LARGE SCALE GENOMIC DNA]</scope>
    <source>
        <strain evidence="3 4">AN110305</strain>
    </source>
</reference>
<dbReference type="GO" id="GO:0016758">
    <property type="term" value="F:hexosyltransferase activity"/>
    <property type="evidence" value="ECO:0007669"/>
    <property type="project" value="UniProtKB-ARBA"/>
</dbReference>
<dbReference type="InterPro" id="IPR035595">
    <property type="entry name" value="UDP_glycos_trans_CS"/>
</dbReference>
<dbReference type="GO" id="GO:0008194">
    <property type="term" value="F:UDP-glycosyltransferase activity"/>
    <property type="evidence" value="ECO:0007669"/>
    <property type="project" value="InterPro"/>
</dbReference>
<dbReference type="OrthoDB" id="6620093at2"/>
<evidence type="ECO:0000313" key="4">
    <source>
        <dbReference type="Proteomes" id="UP000323454"/>
    </source>
</evidence>
<dbReference type="PANTHER" id="PTHR48050">
    <property type="entry name" value="STEROL 3-BETA-GLUCOSYLTRANSFERASE"/>
    <property type="match status" value="1"/>
</dbReference>
<protein>
    <submittedName>
        <fullName evidence="3">Glycosyltransferase family 1 protein</fullName>
    </submittedName>
</protein>
<dbReference type="InterPro" id="IPR010610">
    <property type="entry name" value="EryCIII-like_C"/>
</dbReference>
<dbReference type="InterPro" id="IPR002213">
    <property type="entry name" value="UDP_glucos_trans"/>
</dbReference>
<keyword evidence="4" id="KW-1185">Reference proteome</keyword>
<dbReference type="Pfam" id="PF06722">
    <property type="entry name" value="EryCIII-like_C"/>
    <property type="match status" value="1"/>
</dbReference>
<dbReference type="RefSeq" id="WP_149849895.1">
    <property type="nucleotide sequence ID" value="NZ_VUOB01000022.1"/>
</dbReference>
<evidence type="ECO:0000313" key="3">
    <source>
        <dbReference type="EMBL" id="KAA2262312.1"/>
    </source>
</evidence>
<sequence length="398" mass="42419">MRVLLTGLPIQSHLLPALVPVAKALQRRGHDVALATGTAVRAQLEGHGIEVLAIEGVPAPEEVSGADQLEDSGTDFSVEKLRRWRPELTGPLVVPVFSERMTAAFAANLIDVARAWRPEVIVRETNEYGGYLAAEVLGLPLAMVDIAPLITRLVPDLTDRLNRLRGKLGLAEVDSFTHANGRLTAGLLPAAWYPEDLRTPGLRHYRAADAVDSRPLDPAIARLPADLPLVLASYGTSTHWLLGAESTLMHLTVEALGSLPVQAVVALGPGDAVARWNGPRPNNVHLTSFVQQRLLIGACDVFLTHGGFGGIGDSLSAGTPMTALPLFADQPDNTARVQELGLGVRTDPAGLTPDTLAADVQRVLTEPAYRLAARGFQRQILGLPSLEAFAADLETLDA</sequence>
<gene>
    <name evidence="3" type="ORF">F0L68_13640</name>
</gene>